<reference evidence="3 4" key="1">
    <citation type="submission" date="2014-05" db="EMBL/GenBank/DDBJ databases">
        <title>Complete genome sequence of the Streptomyces mutabilis TRM45540.</title>
        <authorList>
            <person name="Luo X."/>
            <person name="Zhang L."/>
        </authorList>
    </citation>
    <scope>NUCLEOTIDE SEQUENCE [LARGE SCALE GENOMIC DNA]</scope>
    <source>
        <strain evidence="3 4">TRM45540</strain>
    </source>
</reference>
<accession>A0A086N3P8</accession>
<feature type="region of interest" description="Disordered" evidence="1">
    <location>
        <begin position="1"/>
        <end position="24"/>
    </location>
</feature>
<evidence type="ECO:0000256" key="2">
    <source>
        <dbReference type="SAM" id="Phobius"/>
    </source>
</evidence>
<evidence type="ECO:0000313" key="3">
    <source>
        <dbReference type="EMBL" id="KFG75766.1"/>
    </source>
</evidence>
<dbReference type="AlphaFoldDB" id="A0A086N3P8"/>
<dbReference type="Proteomes" id="UP000029095">
    <property type="component" value="Unassembled WGS sequence"/>
</dbReference>
<keyword evidence="4" id="KW-1185">Reference proteome</keyword>
<name>A0A086N3P8_9ACTN</name>
<organism evidence="3 4">
    <name type="scientific">Streptomyces mutabilis</name>
    <dbReference type="NCBI Taxonomy" id="67332"/>
    <lineage>
        <taxon>Bacteria</taxon>
        <taxon>Bacillati</taxon>
        <taxon>Actinomycetota</taxon>
        <taxon>Actinomycetes</taxon>
        <taxon>Kitasatosporales</taxon>
        <taxon>Streptomycetaceae</taxon>
        <taxon>Streptomyces</taxon>
    </lineage>
</organism>
<dbReference type="STRING" id="1915400.FM21_06530"/>
<evidence type="ECO:0000256" key="1">
    <source>
        <dbReference type="SAM" id="MobiDB-lite"/>
    </source>
</evidence>
<keyword evidence="2" id="KW-1133">Transmembrane helix</keyword>
<sequence length="89" mass="9360">MARDVREATGPMRPAGNEEGREQVPGGVLVSIGALLLGMLLAALDQTIVSTALPTVVSDLGGLEHPSWVVTASRRERPHDRRRAPAPAG</sequence>
<evidence type="ECO:0000313" key="4">
    <source>
        <dbReference type="Proteomes" id="UP000029095"/>
    </source>
</evidence>
<dbReference type="HOGENOM" id="CLU_2453372_0_0_11"/>
<keyword evidence="2" id="KW-0812">Transmembrane</keyword>
<feature type="transmembrane region" description="Helical" evidence="2">
    <location>
        <begin position="24"/>
        <end position="44"/>
    </location>
</feature>
<proteinExistence type="predicted"/>
<evidence type="ECO:0008006" key="5">
    <source>
        <dbReference type="Google" id="ProtNLM"/>
    </source>
</evidence>
<protein>
    <recommendedName>
        <fullName evidence="5">MFS transporter</fullName>
    </recommendedName>
</protein>
<dbReference type="EMBL" id="JNFQ01000001">
    <property type="protein sequence ID" value="KFG75766.1"/>
    <property type="molecule type" value="Genomic_DNA"/>
</dbReference>
<gene>
    <name evidence="3" type="ORF">FM21_06530</name>
</gene>
<comment type="caution">
    <text evidence="3">The sequence shown here is derived from an EMBL/GenBank/DDBJ whole genome shotgun (WGS) entry which is preliminary data.</text>
</comment>
<keyword evidence="2" id="KW-0472">Membrane</keyword>